<dbReference type="AlphaFoldDB" id="A0A8J2P8E0"/>
<feature type="non-terminal residue" evidence="4">
    <location>
        <position position="90"/>
    </location>
</feature>
<reference evidence="4" key="1">
    <citation type="submission" date="2021-06" db="EMBL/GenBank/DDBJ databases">
        <authorList>
            <person name="Hodson N. C."/>
            <person name="Mongue J. A."/>
            <person name="Jaron S. K."/>
        </authorList>
    </citation>
    <scope>NUCLEOTIDE SEQUENCE</scope>
</reference>
<dbReference type="PROSITE" id="PS50157">
    <property type="entry name" value="ZINC_FINGER_C2H2_2"/>
    <property type="match status" value="1"/>
</dbReference>
<feature type="region of interest" description="Disordered" evidence="2">
    <location>
        <begin position="1"/>
        <end position="57"/>
    </location>
</feature>
<evidence type="ECO:0000313" key="4">
    <source>
        <dbReference type="EMBL" id="CAG7729947.1"/>
    </source>
</evidence>
<dbReference type="PROSITE" id="PS00028">
    <property type="entry name" value="ZINC_FINGER_C2H2_1"/>
    <property type="match status" value="1"/>
</dbReference>
<keyword evidence="5" id="KW-1185">Reference proteome</keyword>
<feature type="compositionally biased region" description="Polar residues" evidence="2">
    <location>
        <begin position="14"/>
        <end position="28"/>
    </location>
</feature>
<evidence type="ECO:0000259" key="3">
    <source>
        <dbReference type="PROSITE" id="PS50157"/>
    </source>
</evidence>
<evidence type="ECO:0000256" key="1">
    <source>
        <dbReference type="PROSITE-ProRule" id="PRU00042"/>
    </source>
</evidence>
<proteinExistence type="predicted"/>
<comment type="caution">
    <text evidence="4">The sequence shown here is derived from an EMBL/GenBank/DDBJ whole genome shotgun (WGS) entry which is preliminary data.</text>
</comment>
<keyword evidence="1" id="KW-0862">Zinc</keyword>
<evidence type="ECO:0000313" key="5">
    <source>
        <dbReference type="Proteomes" id="UP000708208"/>
    </source>
</evidence>
<evidence type="ECO:0000256" key="2">
    <source>
        <dbReference type="SAM" id="MobiDB-lite"/>
    </source>
</evidence>
<sequence>MTEPGTESQEDLQRSSGQIISNESATESSTDEAHGGGTFGGRDGCKNPRDQSYNEQLQEPNVCHMCSICSKTFAFNRYLQSHLRTHQAVR</sequence>
<keyword evidence="1" id="KW-0479">Metal-binding</keyword>
<dbReference type="InterPro" id="IPR013087">
    <property type="entry name" value="Znf_C2H2_type"/>
</dbReference>
<dbReference type="Proteomes" id="UP000708208">
    <property type="component" value="Unassembled WGS sequence"/>
</dbReference>
<protein>
    <recommendedName>
        <fullName evidence="3">C2H2-type domain-containing protein</fullName>
    </recommendedName>
</protein>
<keyword evidence="1" id="KW-0863">Zinc-finger</keyword>
<accession>A0A8J2P8E0</accession>
<dbReference type="GO" id="GO:0008270">
    <property type="term" value="F:zinc ion binding"/>
    <property type="evidence" value="ECO:0007669"/>
    <property type="project" value="UniProtKB-KW"/>
</dbReference>
<feature type="domain" description="C2H2-type" evidence="3">
    <location>
        <begin position="64"/>
        <end position="90"/>
    </location>
</feature>
<gene>
    <name evidence="4" type="ORF">AFUS01_LOCUS18630</name>
</gene>
<organism evidence="4 5">
    <name type="scientific">Allacma fusca</name>
    <dbReference type="NCBI Taxonomy" id="39272"/>
    <lineage>
        <taxon>Eukaryota</taxon>
        <taxon>Metazoa</taxon>
        <taxon>Ecdysozoa</taxon>
        <taxon>Arthropoda</taxon>
        <taxon>Hexapoda</taxon>
        <taxon>Collembola</taxon>
        <taxon>Symphypleona</taxon>
        <taxon>Sminthuridae</taxon>
        <taxon>Allacma</taxon>
    </lineage>
</organism>
<dbReference type="EMBL" id="CAJVCH010186856">
    <property type="protein sequence ID" value="CAG7729947.1"/>
    <property type="molecule type" value="Genomic_DNA"/>
</dbReference>
<name>A0A8J2P8E0_9HEXA</name>